<dbReference type="InterPro" id="IPR001245">
    <property type="entry name" value="Ser-Thr/Tyr_kinase_cat_dom"/>
</dbReference>
<dbReference type="InterPro" id="IPR011009">
    <property type="entry name" value="Kinase-like_dom_sf"/>
</dbReference>
<evidence type="ECO:0000256" key="6">
    <source>
        <dbReference type="ARBA" id="ARBA00022737"/>
    </source>
</evidence>
<evidence type="ECO:0000256" key="13">
    <source>
        <dbReference type="SAM" id="Phobius"/>
    </source>
</evidence>
<dbReference type="InterPro" id="IPR038408">
    <property type="entry name" value="GNK2_sf"/>
</dbReference>
<evidence type="ECO:0000256" key="2">
    <source>
        <dbReference type="ARBA" id="ARBA00022527"/>
    </source>
</evidence>
<organism evidence="16 17">
    <name type="scientific">Panicum miliaceum</name>
    <name type="common">Proso millet</name>
    <name type="synonym">Broomcorn millet</name>
    <dbReference type="NCBI Taxonomy" id="4540"/>
    <lineage>
        <taxon>Eukaryota</taxon>
        <taxon>Viridiplantae</taxon>
        <taxon>Streptophyta</taxon>
        <taxon>Embryophyta</taxon>
        <taxon>Tracheophyta</taxon>
        <taxon>Spermatophyta</taxon>
        <taxon>Magnoliopsida</taxon>
        <taxon>Liliopsida</taxon>
        <taxon>Poales</taxon>
        <taxon>Poaceae</taxon>
        <taxon>PACMAD clade</taxon>
        <taxon>Panicoideae</taxon>
        <taxon>Panicodae</taxon>
        <taxon>Paniceae</taxon>
        <taxon>Panicinae</taxon>
        <taxon>Panicum</taxon>
        <taxon>Panicum sect. Panicum</taxon>
    </lineage>
</organism>
<reference evidence="17" key="1">
    <citation type="journal article" date="2019" name="Nat. Commun.">
        <title>The genome of broomcorn millet.</title>
        <authorList>
            <person name="Zou C."/>
            <person name="Miki D."/>
            <person name="Li D."/>
            <person name="Tang Q."/>
            <person name="Xiao L."/>
            <person name="Rajput S."/>
            <person name="Deng P."/>
            <person name="Jia W."/>
            <person name="Huang R."/>
            <person name="Zhang M."/>
            <person name="Sun Y."/>
            <person name="Hu J."/>
            <person name="Fu X."/>
            <person name="Schnable P.S."/>
            <person name="Li F."/>
            <person name="Zhang H."/>
            <person name="Feng B."/>
            <person name="Zhu X."/>
            <person name="Liu R."/>
            <person name="Schnable J.C."/>
            <person name="Zhu J.-K."/>
            <person name="Zhang H."/>
        </authorList>
    </citation>
    <scope>NUCLEOTIDE SEQUENCE [LARGE SCALE GENOMIC DNA]</scope>
</reference>
<dbReference type="CDD" id="cd23509">
    <property type="entry name" value="Gnk2-like"/>
    <property type="match status" value="1"/>
</dbReference>
<keyword evidence="4 13" id="KW-0812">Transmembrane</keyword>
<name>A0A3L6Q5A0_PANMI</name>
<evidence type="ECO:0000256" key="3">
    <source>
        <dbReference type="ARBA" id="ARBA00022679"/>
    </source>
</evidence>
<dbReference type="EMBL" id="PQIB02000014">
    <property type="protein sequence ID" value="RLM70079.1"/>
    <property type="molecule type" value="Genomic_DNA"/>
</dbReference>
<keyword evidence="2" id="KW-0723">Serine/threonine-protein kinase</keyword>
<dbReference type="PROSITE" id="PS00107">
    <property type="entry name" value="PROTEIN_KINASE_ATP"/>
    <property type="match status" value="1"/>
</dbReference>
<evidence type="ECO:0000313" key="17">
    <source>
        <dbReference type="Proteomes" id="UP000275267"/>
    </source>
</evidence>
<comment type="caution">
    <text evidence="16">The sequence shown here is derived from an EMBL/GenBank/DDBJ whole genome shotgun (WGS) entry which is preliminary data.</text>
</comment>
<evidence type="ECO:0000259" key="15">
    <source>
        <dbReference type="PROSITE" id="PS51473"/>
    </source>
</evidence>
<accession>A0A3L6Q5A0</accession>
<dbReference type="InterPro" id="IPR000719">
    <property type="entry name" value="Prot_kinase_dom"/>
</dbReference>
<feature type="transmembrane region" description="Helical" evidence="13">
    <location>
        <begin position="189"/>
        <end position="210"/>
    </location>
</feature>
<keyword evidence="6" id="KW-0677">Repeat</keyword>
<sequence length="354" mass="39712">MRRQHFRQDLKRHTTAGAAVLRHLLLLRRLPCLLLQRQHSRPIQHHKQEEEPFERWNVQVITGDDAGRIVGLIHDLLVQTVQKAASTAPLRFATGAMDSGTNFPTVHSLAQCTPDLPAGDCLACLQRLVGMIDSTVALRVGAQIHVMRCFFRYEAYPFYDGQPMLRINGSLSPAPAPAPTTATKHKSKLWVIPVVVVPLVAAASLCFVFYSPCFKRYRKGKAMRLQAGSRRTQGEDELVLDGKNSDFSVFDFEQILDATDHFSEENKLGQGGFGAVYKGHFPDGLEIAIKRLASHSGQGFAEFRNEVQLIAKLQHRNLVRLLGVALRKRRKYWSMNTCPTKAWTSSSSTKIKEL</sequence>
<evidence type="ECO:0000313" key="16">
    <source>
        <dbReference type="EMBL" id="RLM70079.1"/>
    </source>
</evidence>
<dbReference type="Gene3D" id="3.30.200.20">
    <property type="entry name" value="Phosphorylase Kinase, domain 1"/>
    <property type="match status" value="1"/>
</dbReference>
<dbReference type="PANTHER" id="PTHR27002:SF345">
    <property type="entry name" value="PROTEIN KINASE DOMAIN-CONTAINING PROTEIN"/>
    <property type="match status" value="1"/>
</dbReference>
<evidence type="ECO:0000256" key="11">
    <source>
        <dbReference type="ARBA" id="ARBA00023136"/>
    </source>
</evidence>
<evidence type="ECO:0000256" key="4">
    <source>
        <dbReference type="ARBA" id="ARBA00022692"/>
    </source>
</evidence>
<protein>
    <submittedName>
        <fullName evidence="16">Cysteine-rich receptor-like protein kinase 15</fullName>
    </submittedName>
</protein>
<dbReference type="OrthoDB" id="688481at2759"/>
<keyword evidence="9 12" id="KW-0067">ATP-binding</keyword>
<dbReference type="Proteomes" id="UP000275267">
    <property type="component" value="Unassembled WGS sequence"/>
</dbReference>
<dbReference type="GO" id="GO:0005524">
    <property type="term" value="F:ATP binding"/>
    <property type="evidence" value="ECO:0007669"/>
    <property type="project" value="UniProtKB-UniRule"/>
</dbReference>
<dbReference type="FunFam" id="3.30.200.20:FF:001238">
    <property type="entry name" value="Os08g0179000 protein"/>
    <property type="match status" value="1"/>
</dbReference>
<dbReference type="Pfam" id="PF07714">
    <property type="entry name" value="PK_Tyr_Ser-Thr"/>
    <property type="match status" value="1"/>
</dbReference>
<dbReference type="PROSITE" id="PS50011">
    <property type="entry name" value="PROTEIN_KINASE_DOM"/>
    <property type="match status" value="1"/>
</dbReference>
<dbReference type="InterPro" id="IPR002902">
    <property type="entry name" value="GNK2"/>
</dbReference>
<comment type="subcellular location">
    <subcellularLocation>
        <location evidence="1">Membrane</location>
        <topology evidence="1">Single-pass membrane protein</topology>
    </subcellularLocation>
</comment>
<dbReference type="STRING" id="4540.A0A3L6Q5A0"/>
<dbReference type="PANTHER" id="PTHR27002">
    <property type="entry name" value="RECEPTOR-LIKE SERINE/THREONINE-PROTEIN KINASE SD1-8"/>
    <property type="match status" value="1"/>
</dbReference>
<dbReference type="SUPFAM" id="SSF56112">
    <property type="entry name" value="Protein kinase-like (PK-like)"/>
    <property type="match status" value="1"/>
</dbReference>
<gene>
    <name evidence="16" type="ORF">C2845_PM17G10560</name>
</gene>
<evidence type="ECO:0000256" key="1">
    <source>
        <dbReference type="ARBA" id="ARBA00004167"/>
    </source>
</evidence>
<keyword evidence="5" id="KW-0732">Signal</keyword>
<keyword evidence="3" id="KW-0808">Transferase</keyword>
<proteinExistence type="predicted"/>
<keyword evidence="17" id="KW-1185">Reference proteome</keyword>
<dbReference type="GO" id="GO:0005886">
    <property type="term" value="C:plasma membrane"/>
    <property type="evidence" value="ECO:0007669"/>
    <property type="project" value="TreeGrafter"/>
</dbReference>
<dbReference type="AlphaFoldDB" id="A0A3L6Q5A0"/>
<dbReference type="PROSITE" id="PS51473">
    <property type="entry name" value="GNK2"/>
    <property type="match status" value="1"/>
</dbReference>
<evidence type="ECO:0000256" key="5">
    <source>
        <dbReference type="ARBA" id="ARBA00022729"/>
    </source>
</evidence>
<evidence type="ECO:0000256" key="8">
    <source>
        <dbReference type="ARBA" id="ARBA00022777"/>
    </source>
</evidence>
<evidence type="ECO:0000256" key="12">
    <source>
        <dbReference type="PROSITE-ProRule" id="PRU10141"/>
    </source>
</evidence>
<keyword evidence="10 13" id="KW-1133">Transmembrane helix</keyword>
<keyword evidence="7 12" id="KW-0547">Nucleotide-binding</keyword>
<evidence type="ECO:0000256" key="7">
    <source>
        <dbReference type="ARBA" id="ARBA00022741"/>
    </source>
</evidence>
<feature type="domain" description="Protein kinase" evidence="14">
    <location>
        <begin position="262"/>
        <end position="354"/>
    </location>
</feature>
<dbReference type="GO" id="GO:0004674">
    <property type="term" value="F:protein serine/threonine kinase activity"/>
    <property type="evidence" value="ECO:0007669"/>
    <property type="project" value="UniProtKB-KW"/>
</dbReference>
<evidence type="ECO:0000256" key="9">
    <source>
        <dbReference type="ARBA" id="ARBA00022840"/>
    </source>
</evidence>
<feature type="domain" description="Gnk2-homologous" evidence="15">
    <location>
        <begin position="49"/>
        <end position="158"/>
    </location>
</feature>
<evidence type="ECO:0000259" key="14">
    <source>
        <dbReference type="PROSITE" id="PS50011"/>
    </source>
</evidence>
<dbReference type="InterPro" id="IPR017441">
    <property type="entry name" value="Protein_kinase_ATP_BS"/>
</dbReference>
<feature type="binding site" evidence="12">
    <location>
        <position position="290"/>
    </location>
    <ligand>
        <name>ATP</name>
        <dbReference type="ChEBI" id="CHEBI:30616"/>
    </ligand>
</feature>
<evidence type="ECO:0000256" key="10">
    <source>
        <dbReference type="ARBA" id="ARBA00022989"/>
    </source>
</evidence>
<dbReference type="Pfam" id="PF01657">
    <property type="entry name" value="Stress-antifung"/>
    <property type="match status" value="1"/>
</dbReference>
<dbReference type="Gene3D" id="3.30.430.20">
    <property type="entry name" value="Gnk2 domain, C-X8-C-X2-C motif"/>
    <property type="match status" value="1"/>
</dbReference>
<keyword evidence="11 13" id="KW-0472">Membrane</keyword>
<keyword evidence="8" id="KW-0418">Kinase</keyword>